<evidence type="ECO:0000256" key="3">
    <source>
        <dbReference type="ARBA" id="ARBA00022603"/>
    </source>
</evidence>
<dbReference type="RefSeq" id="WP_112331542.1">
    <property type="nucleotide sequence ID" value="NZ_JADPHD010000001.1"/>
</dbReference>
<comment type="similarity">
    <text evidence="7">Belongs to the class I-like SAM-binding methyltransferase superfamily. TrmB family.</text>
</comment>
<evidence type="ECO:0000256" key="1">
    <source>
        <dbReference type="ARBA" id="ARBA00000142"/>
    </source>
</evidence>
<evidence type="ECO:0000256" key="5">
    <source>
        <dbReference type="ARBA" id="ARBA00022691"/>
    </source>
</evidence>
<dbReference type="CDD" id="cd02440">
    <property type="entry name" value="AdoMet_MTases"/>
    <property type="match status" value="1"/>
</dbReference>
<name>A0A328UN37_9FIRM</name>
<dbReference type="NCBIfam" id="NF001080">
    <property type="entry name" value="PRK00121.2-2"/>
    <property type="match status" value="1"/>
</dbReference>
<dbReference type="NCBIfam" id="TIGR00091">
    <property type="entry name" value="tRNA (guanosine(46)-N7)-methyltransferase TrmB"/>
    <property type="match status" value="1"/>
</dbReference>
<dbReference type="UniPathway" id="UPA00989"/>
<organism evidence="8 9">
    <name type="scientific">Hydrogeniiclostridium mannosilyticum</name>
    <dbReference type="NCBI Taxonomy" id="2764322"/>
    <lineage>
        <taxon>Bacteria</taxon>
        <taxon>Bacillati</taxon>
        <taxon>Bacillota</taxon>
        <taxon>Clostridia</taxon>
        <taxon>Eubacteriales</taxon>
        <taxon>Acutalibacteraceae</taxon>
        <taxon>Hydrogeniiclostridium</taxon>
    </lineage>
</organism>
<comment type="caution">
    <text evidence="7">Lacks conserved residue(s) required for the propagation of feature annotation.</text>
</comment>
<keyword evidence="4 7" id="KW-0808">Transferase</keyword>
<reference evidence="8 9" key="1">
    <citation type="submission" date="2018-06" db="EMBL/GenBank/DDBJ databases">
        <title>Noncontiguous genome sequence of Ruminococcaceae bacterium ASD2818.</title>
        <authorList>
            <person name="Chaplin A.V."/>
            <person name="Sokolova S.R."/>
            <person name="Kochetkova T.O."/>
            <person name="Goltsov A.Y."/>
            <person name="Trofimov D.Y."/>
            <person name="Efimov B.A."/>
        </authorList>
    </citation>
    <scope>NUCLEOTIDE SEQUENCE [LARGE SCALE GENOMIC DNA]</scope>
    <source>
        <strain evidence="8 9">ASD2818</strain>
    </source>
</reference>
<sequence>MRMRNKPWAGPELDACPFFIRNPQQQRGAWHDWFGNGNPLHLELGCGKGFFIAGAAPQNPGINYLGIDLKDVVLAPAKRKIESAFDGAPVDNVALTAFDIERLALIMNERDTVERIYINFCNPWPRPRHKKRRLTYPTRLAEYKKLLSPGGELWFKTDDDGLFHDTIQYVKDSGFMISALTYDLPLEPLDGVENFQTEHELMFREKGIPIKALRACPIG</sequence>
<feature type="binding site" evidence="7">
    <location>
        <position position="68"/>
    </location>
    <ligand>
        <name>S-adenosyl-L-methionine</name>
        <dbReference type="ChEBI" id="CHEBI:59789"/>
    </ligand>
</feature>
<feature type="binding site" evidence="7">
    <location>
        <position position="99"/>
    </location>
    <ligand>
        <name>S-adenosyl-L-methionine</name>
        <dbReference type="ChEBI" id="CHEBI:59789"/>
    </ligand>
</feature>
<dbReference type="Proteomes" id="UP000249377">
    <property type="component" value="Unassembled WGS sequence"/>
</dbReference>
<evidence type="ECO:0000313" key="9">
    <source>
        <dbReference type="Proteomes" id="UP000249377"/>
    </source>
</evidence>
<dbReference type="InterPro" id="IPR055361">
    <property type="entry name" value="tRNA_methyltr_TrmB_bact"/>
</dbReference>
<dbReference type="EC" id="2.1.1.33" evidence="7"/>
<keyword evidence="5 7" id="KW-0949">S-adenosyl-L-methionine</keyword>
<evidence type="ECO:0000256" key="4">
    <source>
        <dbReference type="ARBA" id="ARBA00022679"/>
    </source>
</evidence>
<comment type="function">
    <text evidence="2 7">Catalyzes the formation of N(7)-methylguanine at position 46 (m7G46) in tRNA.</text>
</comment>
<feature type="binding site" evidence="7">
    <location>
        <position position="122"/>
    </location>
    <ligand>
        <name>S-adenosyl-L-methionine</name>
        <dbReference type="ChEBI" id="CHEBI:59789"/>
    </ligand>
</feature>
<keyword evidence="3 7" id="KW-0489">Methyltransferase</keyword>
<accession>A0A328UN37</accession>
<evidence type="ECO:0000256" key="7">
    <source>
        <dbReference type="HAMAP-Rule" id="MF_01057"/>
    </source>
</evidence>
<keyword evidence="6 7" id="KW-0819">tRNA processing</keyword>
<feature type="binding site" evidence="7">
    <location>
        <position position="158"/>
    </location>
    <ligand>
        <name>substrate</name>
    </ligand>
</feature>
<dbReference type="PANTHER" id="PTHR23417:SF14">
    <property type="entry name" value="PENTACOTRIPEPTIDE-REPEAT REGION OF PRORP DOMAIN-CONTAINING PROTEIN"/>
    <property type="match status" value="1"/>
</dbReference>
<dbReference type="PANTHER" id="PTHR23417">
    <property type="entry name" value="3-DEOXY-D-MANNO-OCTULOSONIC-ACID TRANSFERASE/TRNA GUANINE-N 7 - -METHYLTRANSFERASE"/>
    <property type="match status" value="1"/>
</dbReference>
<dbReference type="SUPFAM" id="SSF53335">
    <property type="entry name" value="S-adenosyl-L-methionine-dependent methyltransferases"/>
    <property type="match status" value="1"/>
</dbReference>
<dbReference type="Pfam" id="PF02390">
    <property type="entry name" value="Methyltransf_4"/>
    <property type="match status" value="1"/>
</dbReference>
<feature type="binding site" evidence="7">
    <location>
        <position position="43"/>
    </location>
    <ligand>
        <name>S-adenosyl-L-methionine</name>
        <dbReference type="ChEBI" id="CHEBI:59789"/>
    </ligand>
</feature>
<dbReference type="InterPro" id="IPR003358">
    <property type="entry name" value="tRNA_(Gua-N-7)_MeTrfase_Trmb"/>
</dbReference>
<evidence type="ECO:0000256" key="2">
    <source>
        <dbReference type="ARBA" id="ARBA00003015"/>
    </source>
</evidence>
<evidence type="ECO:0000256" key="6">
    <source>
        <dbReference type="ARBA" id="ARBA00022694"/>
    </source>
</evidence>
<dbReference type="InterPro" id="IPR029063">
    <property type="entry name" value="SAM-dependent_MTases_sf"/>
</dbReference>
<keyword evidence="9" id="KW-1185">Reference proteome</keyword>
<dbReference type="AlphaFoldDB" id="A0A328UN37"/>
<evidence type="ECO:0000313" key="8">
    <source>
        <dbReference type="EMBL" id="RAQ30345.1"/>
    </source>
</evidence>
<dbReference type="Gene3D" id="3.40.50.150">
    <property type="entry name" value="Vaccinia Virus protein VP39"/>
    <property type="match status" value="1"/>
</dbReference>
<dbReference type="HAMAP" id="MF_01057">
    <property type="entry name" value="tRNA_methyltr_TrmB"/>
    <property type="match status" value="1"/>
</dbReference>
<comment type="pathway">
    <text evidence="7">tRNA modification; N(7)-methylguanine-tRNA biosynthesis.</text>
</comment>
<proteinExistence type="inferred from homology"/>
<dbReference type="GO" id="GO:0043527">
    <property type="term" value="C:tRNA methyltransferase complex"/>
    <property type="evidence" value="ECO:0007669"/>
    <property type="project" value="TreeGrafter"/>
</dbReference>
<comment type="catalytic activity">
    <reaction evidence="1 7">
        <text>guanosine(46) in tRNA + S-adenosyl-L-methionine = N(7)-methylguanosine(46) in tRNA + S-adenosyl-L-homocysteine</text>
        <dbReference type="Rhea" id="RHEA:42708"/>
        <dbReference type="Rhea" id="RHEA-COMP:10188"/>
        <dbReference type="Rhea" id="RHEA-COMP:10189"/>
        <dbReference type="ChEBI" id="CHEBI:57856"/>
        <dbReference type="ChEBI" id="CHEBI:59789"/>
        <dbReference type="ChEBI" id="CHEBI:74269"/>
        <dbReference type="ChEBI" id="CHEBI:74480"/>
        <dbReference type="EC" id="2.1.1.33"/>
    </reaction>
</comment>
<gene>
    <name evidence="7" type="primary">trmB</name>
    <name evidence="8" type="ORF">DPQ25_02240</name>
</gene>
<dbReference type="GO" id="GO:0008176">
    <property type="term" value="F:tRNA (guanine(46)-N7)-methyltransferase activity"/>
    <property type="evidence" value="ECO:0007669"/>
    <property type="project" value="UniProtKB-UniRule"/>
</dbReference>
<dbReference type="EMBL" id="QLYR01000001">
    <property type="protein sequence ID" value="RAQ30345.1"/>
    <property type="molecule type" value="Genomic_DNA"/>
</dbReference>
<comment type="caution">
    <text evidence="8">The sequence shown here is derived from an EMBL/GenBank/DDBJ whole genome shotgun (WGS) entry which is preliminary data.</text>
</comment>
<dbReference type="PROSITE" id="PS51625">
    <property type="entry name" value="SAM_MT_TRMB"/>
    <property type="match status" value="1"/>
</dbReference>
<protein>
    <recommendedName>
        <fullName evidence="7">tRNA (guanine-N(7)-)-methyltransferase</fullName>
        <ecNumber evidence="7">2.1.1.33</ecNumber>
    </recommendedName>
    <alternativeName>
        <fullName evidence="7">tRNA (guanine(46)-N(7))-methyltransferase</fullName>
    </alternativeName>
    <alternativeName>
        <fullName evidence="7">tRNA(m7G46)-methyltransferase</fullName>
    </alternativeName>
</protein>